<dbReference type="AlphaFoldDB" id="A0A9D3PXE9"/>
<dbReference type="OrthoDB" id="10015491at2759"/>
<comment type="caution">
    <text evidence="4">The sequence shown here is derived from an EMBL/GenBank/DDBJ whole genome shotgun (WGS) entry which is preliminary data.</text>
</comment>
<proteinExistence type="predicted"/>
<evidence type="ECO:0000259" key="3">
    <source>
        <dbReference type="PROSITE" id="PS50835"/>
    </source>
</evidence>
<reference evidence="4" key="1">
    <citation type="submission" date="2021-01" db="EMBL/GenBank/DDBJ databases">
        <authorList>
            <person name="Zahm M."/>
            <person name="Roques C."/>
            <person name="Cabau C."/>
            <person name="Klopp C."/>
            <person name="Donnadieu C."/>
            <person name="Jouanno E."/>
            <person name="Lampietro C."/>
            <person name="Louis A."/>
            <person name="Herpin A."/>
            <person name="Echchiki A."/>
            <person name="Berthelot C."/>
            <person name="Parey E."/>
            <person name="Roest-Crollius H."/>
            <person name="Braasch I."/>
            <person name="Postlethwait J."/>
            <person name="Bobe J."/>
            <person name="Montfort J."/>
            <person name="Bouchez O."/>
            <person name="Begum T."/>
            <person name="Mejri S."/>
            <person name="Adams A."/>
            <person name="Chen W.-J."/>
            <person name="Guiguen Y."/>
        </authorList>
    </citation>
    <scope>NUCLEOTIDE SEQUENCE</scope>
    <source>
        <strain evidence="4">YG-15Mar2019-1</strain>
        <tissue evidence="4">Brain</tissue>
    </source>
</reference>
<feature type="transmembrane region" description="Helical" evidence="2">
    <location>
        <begin position="293"/>
        <end position="315"/>
    </location>
</feature>
<dbReference type="InterPro" id="IPR036179">
    <property type="entry name" value="Ig-like_dom_sf"/>
</dbReference>
<name>A0A9D3PXE9_MEGAT</name>
<organism evidence="4 5">
    <name type="scientific">Megalops atlanticus</name>
    <name type="common">Tarpon</name>
    <name type="synonym">Clupea gigantea</name>
    <dbReference type="NCBI Taxonomy" id="7932"/>
    <lineage>
        <taxon>Eukaryota</taxon>
        <taxon>Metazoa</taxon>
        <taxon>Chordata</taxon>
        <taxon>Craniata</taxon>
        <taxon>Vertebrata</taxon>
        <taxon>Euteleostomi</taxon>
        <taxon>Actinopterygii</taxon>
        <taxon>Neopterygii</taxon>
        <taxon>Teleostei</taxon>
        <taxon>Elopiformes</taxon>
        <taxon>Megalopidae</taxon>
        <taxon>Megalops</taxon>
    </lineage>
</organism>
<dbReference type="InterPro" id="IPR013106">
    <property type="entry name" value="Ig_V-set"/>
</dbReference>
<dbReference type="InterPro" id="IPR007110">
    <property type="entry name" value="Ig-like_dom"/>
</dbReference>
<evidence type="ECO:0000256" key="2">
    <source>
        <dbReference type="SAM" id="Phobius"/>
    </source>
</evidence>
<evidence type="ECO:0000313" key="4">
    <source>
        <dbReference type="EMBL" id="KAG7469043.1"/>
    </source>
</evidence>
<feature type="region of interest" description="Disordered" evidence="1">
    <location>
        <begin position="228"/>
        <end position="250"/>
    </location>
</feature>
<accession>A0A9D3PXE9</accession>
<dbReference type="InterPro" id="IPR013783">
    <property type="entry name" value="Ig-like_fold"/>
</dbReference>
<dbReference type="EMBL" id="JAFDVH010000010">
    <property type="protein sequence ID" value="KAG7469043.1"/>
    <property type="molecule type" value="Genomic_DNA"/>
</dbReference>
<keyword evidence="2" id="KW-0472">Membrane</keyword>
<dbReference type="SUPFAM" id="SSF48726">
    <property type="entry name" value="Immunoglobulin"/>
    <property type="match status" value="1"/>
</dbReference>
<dbReference type="Pfam" id="PF07686">
    <property type="entry name" value="V-set"/>
    <property type="match status" value="1"/>
</dbReference>
<evidence type="ECO:0000313" key="5">
    <source>
        <dbReference type="Proteomes" id="UP001046870"/>
    </source>
</evidence>
<keyword evidence="2" id="KW-1133">Transmembrane helix</keyword>
<protein>
    <recommendedName>
        <fullName evidence="3">Ig-like domain-containing protein</fullName>
    </recommendedName>
</protein>
<feature type="compositionally biased region" description="Basic and acidic residues" evidence="1">
    <location>
        <begin position="240"/>
        <end position="249"/>
    </location>
</feature>
<evidence type="ECO:0000256" key="1">
    <source>
        <dbReference type="SAM" id="MobiDB-lite"/>
    </source>
</evidence>
<gene>
    <name evidence="4" type="ORF">MATL_G00124470</name>
</gene>
<dbReference type="Proteomes" id="UP001046870">
    <property type="component" value="Chromosome 10"/>
</dbReference>
<feature type="domain" description="Ig-like" evidence="3">
    <location>
        <begin position="74"/>
        <end position="167"/>
    </location>
</feature>
<keyword evidence="2" id="KW-0812">Transmembrane</keyword>
<dbReference type="Gene3D" id="2.60.40.10">
    <property type="entry name" value="Immunoglobulins"/>
    <property type="match status" value="1"/>
</dbReference>
<sequence>MRIMLRCNCCMSYSLLSGNKKHKNQQVCSWVEENQKIREKPPSSRSSCCIFNPKMNVWLTVGLLCSLLCGSGSQLVTQTPSVVVTGLGHNVTLDCQFIHTAEQQVTEPILYWYYRGQSGEDLYIYPPQKEQPNRVLLLHEEQSSANWSIVLQEVRWEDWRKYHCMLSYDKAGRGKRTRGGGAWLLLHGPMSFDLAPWASSSLACSVEVSPHPDFSLTVLRGGVVVQSMQNRSDTPPSDAPRSDTPRSDAPHSMLSVIVPLDYSEDHECRLSLNGSVILSQTFSSRVEVLPEPVFLYAAILLVPVIVLFIILIVFLTRRR</sequence>
<dbReference type="PROSITE" id="PS50835">
    <property type="entry name" value="IG_LIKE"/>
    <property type="match status" value="1"/>
</dbReference>
<keyword evidence="5" id="KW-1185">Reference proteome</keyword>